<name>A0ABY1E9K1_9MICO</name>
<evidence type="ECO:0000256" key="2">
    <source>
        <dbReference type="ARBA" id="ARBA00022448"/>
    </source>
</evidence>
<comment type="similarity">
    <text evidence="7">Belongs to the binding-protein-dependent transport system permease family.</text>
</comment>
<dbReference type="SUPFAM" id="SSF161098">
    <property type="entry name" value="MetI-like"/>
    <property type="match status" value="1"/>
</dbReference>
<dbReference type="PANTHER" id="PTHR30043:SF1">
    <property type="entry name" value="ABC TRANSPORT SYSTEM PERMEASE PROTEIN P69"/>
    <property type="match status" value="1"/>
</dbReference>
<feature type="transmembrane region" description="Helical" evidence="7">
    <location>
        <begin position="187"/>
        <end position="210"/>
    </location>
</feature>
<evidence type="ECO:0000256" key="3">
    <source>
        <dbReference type="ARBA" id="ARBA00022475"/>
    </source>
</evidence>
<comment type="caution">
    <text evidence="9">The sequence shown here is derived from an EMBL/GenBank/DDBJ whole genome shotgun (WGS) entry which is preliminary data.</text>
</comment>
<dbReference type="CDD" id="cd06261">
    <property type="entry name" value="TM_PBP2"/>
    <property type="match status" value="1"/>
</dbReference>
<keyword evidence="2 7" id="KW-0813">Transport</keyword>
<feature type="transmembrane region" description="Helical" evidence="7">
    <location>
        <begin position="244"/>
        <end position="261"/>
    </location>
</feature>
<dbReference type="InterPro" id="IPR035906">
    <property type="entry name" value="MetI-like_sf"/>
</dbReference>
<organism evidence="9 10">
    <name type="scientific">Cryobacterium levicorallinum</name>
    <dbReference type="NCBI Taxonomy" id="995038"/>
    <lineage>
        <taxon>Bacteria</taxon>
        <taxon>Bacillati</taxon>
        <taxon>Actinomycetota</taxon>
        <taxon>Actinomycetes</taxon>
        <taxon>Micrococcales</taxon>
        <taxon>Microbacteriaceae</taxon>
        <taxon>Cryobacterium</taxon>
    </lineage>
</organism>
<evidence type="ECO:0000256" key="1">
    <source>
        <dbReference type="ARBA" id="ARBA00004651"/>
    </source>
</evidence>
<keyword evidence="6 7" id="KW-0472">Membrane</keyword>
<sequence length="279" mass="29675">MIMTTRPTRVTSAPPSRFRRPHGGAFLAVLVLAGLAIHGVSRLDLSPERLLMAPARTWDFLSRGFPPATDRVPNLAEAMLETIEMAIIGTALGVLLSLPIALLAARNTTPHSMIHVAAKSLLTVMRSVPDLVWAMVFVVSVGLGPIAGILTIMVDTIGFAGRFFAERIEELDRGPIDALRSTGANRISVMACAVIPTAFPSFTGTSLYCLEKSIRGAAVLGLVGAGGIGVELNVAFQLRQFDTAMTIIIMILIVVLLAERLSSVARKRMLDGSSAVAPH</sequence>
<evidence type="ECO:0000259" key="8">
    <source>
        <dbReference type="PROSITE" id="PS50928"/>
    </source>
</evidence>
<evidence type="ECO:0000256" key="5">
    <source>
        <dbReference type="ARBA" id="ARBA00022989"/>
    </source>
</evidence>
<reference evidence="9 10" key="1">
    <citation type="submission" date="2016-10" db="EMBL/GenBank/DDBJ databases">
        <authorList>
            <person name="Varghese N."/>
            <person name="Submissions S."/>
        </authorList>
    </citation>
    <scope>NUCLEOTIDE SEQUENCE [LARGE SCALE GENOMIC DNA]</scope>
    <source>
        <strain evidence="9 10">GMCC 1.11211</strain>
    </source>
</reference>
<dbReference type="PANTHER" id="PTHR30043">
    <property type="entry name" value="PHOSPHONATES TRANSPORT SYSTEM PERMEASE PROTEIN"/>
    <property type="match status" value="1"/>
</dbReference>
<comment type="subcellular location">
    <subcellularLocation>
        <location evidence="1 7">Cell membrane</location>
        <topology evidence="1 7">Multi-pass membrane protein</topology>
    </subcellularLocation>
</comment>
<evidence type="ECO:0000256" key="7">
    <source>
        <dbReference type="RuleBase" id="RU363032"/>
    </source>
</evidence>
<dbReference type="Proteomes" id="UP000199681">
    <property type="component" value="Unassembled WGS sequence"/>
</dbReference>
<keyword evidence="5 7" id="KW-1133">Transmembrane helix</keyword>
<accession>A0ABY1E9K1</accession>
<dbReference type="NCBIfam" id="TIGR01097">
    <property type="entry name" value="PhnE"/>
    <property type="match status" value="1"/>
</dbReference>
<dbReference type="PROSITE" id="PS50928">
    <property type="entry name" value="ABC_TM1"/>
    <property type="match status" value="1"/>
</dbReference>
<proteinExistence type="inferred from homology"/>
<dbReference type="Gene3D" id="1.10.3720.10">
    <property type="entry name" value="MetI-like"/>
    <property type="match status" value="1"/>
</dbReference>
<dbReference type="RefSeq" id="WP_198415577.1">
    <property type="nucleotide sequence ID" value="NZ_BKAC01000010.1"/>
</dbReference>
<gene>
    <name evidence="9" type="ORF">SAMN05216274_101290</name>
</gene>
<feature type="transmembrane region" description="Helical" evidence="7">
    <location>
        <begin position="131"/>
        <end position="154"/>
    </location>
</feature>
<keyword evidence="10" id="KW-1185">Reference proteome</keyword>
<dbReference type="InterPro" id="IPR000515">
    <property type="entry name" value="MetI-like"/>
</dbReference>
<evidence type="ECO:0000256" key="6">
    <source>
        <dbReference type="ARBA" id="ARBA00023136"/>
    </source>
</evidence>
<feature type="transmembrane region" description="Helical" evidence="7">
    <location>
        <begin position="85"/>
        <end position="105"/>
    </location>
</feature>
<evidence type="ECO:0000256" key="4">
    <source>
        <dbReference type="ARBA" id="ARBA00022692"/>
    </source>
</evidence>
<protein>
    <submittedName>
        <fullName evidence="9">Phosphonate transport system permease protein</fullName>
    </submittedName>
</protein>
<keyword evidence="3" id="KW-1003">Cell membrane</keyword>
<dbReference type="Pfam" id="PF00528">
    <property type="entry name" value="BPD_transp_1"/>
    <property type="match status" value="1"/>
</dbReference>
<dbReference type="InterPro" id="IPR005769">
    <property type="entry name" value="PhnE/PtxC"/>
</dbReference>
<evidence type="ECO:0000313" key="9">
    <source>
        <dbReference type="EMBL" id="SFH19512.1"/>
    </source>
</evidence>
<dbReference type="EMBL" id="FOPW01000001">
    <property type="protein sequence ID" value="SFH19512.1"/>
    <property type="molecule type" value="Genomic_DNA"/>
</dbReference>
<keyword evidence="4 7" id="KW-0812">Transmembrane</keyword>
<feature type="transmembrane region" description="Helical" evidence="7">
    <location>
        <begin position="217"/>
        <end position="238"/>
    </location>
</feature>
<feature type="domain" description="ABC transmembrane type-1" evidence="8">
    <location>
        <begin position="79"/>
        <end position="262"/>
    </location>
</feature>
<evidence type="ECO:0000313" key="10">
    <source>
        <dbReference type="Proteomes" id="UP000199681"/>
    </source>
</evidence>